<evidence type="ECO:0000313" key="15">
    <source>
        <dbReference type="Proteomes" id="UP000076874"/>
    </source>
</evidence>
<dbReference type="FunFam" id="3.40.50.620:FF:000147">
    <property type="entry name" value="Cholinephosphate cytidylyltransferase"/>
    <property type="match status" value="1"/>
</dbReference>
<dbReference type="PANTHER" id="PTHR10739:SF13">
    <property type="entry name" value="CHOLINE-PHOSPHATE CYTIDYLYLTRANSFERASE"/>
    <property type="match status" value="1"/>
</dbReference>
<evidence type="ECO:0000256" key="7">
    <source>
        <dbReference type="ARBA" id="ARBA00023209"/>
    </source>
</evidence>
<dbReference type="InterPro" id="IPR041723">
    <property type="entry name" value="CCT"/>
</dbReference>
<dbReference type="EC" id="2.7.7.15" evidence="9"/>
<feature type="compositionally biased region" description="Basic and acidic residues" evidence="12">
    <location>
        <begin position="435"/>
        <end position="446"/>
    </location>
</feature>
<dbReference type="SUPFAM" id="SSF52374">
    <property type="entry name" value="Nucleotidylyl transferase"/>
    <property type="match status" value="1"/>
</dbReference>
<organism evidence="14 15">
    <name type="scientific">Niveomyces insectorum RCEF 264</name>
    <dbReference type="NCBI Taxonomy" id="1081102"/>
    <lineage>
        <taxon>Eukaryota</taxon>
        <taxon>Fungi</taxon>
        <taxon>Dikarya</taxon>
        <taxon>Ascomycota</taxon>
        <taxon>Pezizomycotina</taxon>
        <taxon>Sordariomycetes</taxon>
        <taxon>Hypocreomycetidae</taxon>
        <taxon>Hypocreales</taxon>
        <taxon>Cordycipitaceae</taxon>
        <taxon>Niveomyces</taxon>
    </lineage>
</organism>
<keyword evidence="15" id="KW-1185">Reference proteome</keyword>
<dbReference type="PANTHER" id="PTHR10739">
    <property type="entry name" value="CYTIDYLYLTRANSFERASE"/>
    <property type="match status" value="1"/>
</dbReference>
<dbReference type="InterPro" id="IPR045049">
    <property type="entry name" value="Pcy1-like"/>
</dbReference>
<dbReference type="NCBIfam" id="TIGR00125">
    <property type="entry name" value="cyt_tran_rel"/>
    <property type="match status" value="1"/>
</dbReference>
<dbReference type="STRING" id="1081102.A0A167YQU0"/>
<dbReference type="Pfam" id="PF01467">
    <property type="entry name" value="CTP_transf_like"/>
    <property type="match status" value="1"/>
</dbReference>
<evidence type="ECO:0000256" key="8">
    <source>
        <dbReference type="ARBA" id="ARBA00023264"/>
    </source>
</evidence>
<gene>
    <name evidence="14" type="ORF">SPI_01161</name>
</gene>
<dbReference type="InterPro" id="IPR004821">
    <property type="entry name" value="Cyt_trans-like"/>
</dbReference>
<evidence type="ECO:0000256" key="9">
    <source>
        <dbReference type="ARBA" id="ARBA00026101"/>
    </source>
</evidence>
<dbReference type="AlphaFoldDB" id="A0A167YQU0"/>
<evidence type="ECO:0000256" key="3">
    <source>
        <dbReference type="ARBA" id="ARBA00022553"/>
    </source>
</evidence>
<evidence type="ECO:0000259" key="13">
    <source>
        <dbReference type="Pfam" id="PF01467"/>
    </source>
</evidence>
<dbReference type="GO" id="GO:0005635">
    <property type="term" value="C:nuclear envelope"/>
    <property type="evidence" value="ECO:0007669"/>
    <property type="project" value="TreeGrafter"/>
</dbReference>
<accession>A0A167YQU0</accession>
<feature type="compositionally biased region" description="Low complexity" evidence="12">
    <location>
        <begin position="370"/>
        <end position="385"/>
    </location>
</feature>
<dbReference type="CDD" id="cd02174">
    <property type="entry name" value="CCT"/>
    <property type="match status" value="1"/>
</dbReference>
<feature type="compositionally biased region" description="Basic residues" evidence="12">
    <location>
        <begin position="66"/>
        <end position="86"/>
    </location>
</feature>
<evidence type="ECO:0000256" key="6">
    <source>
        <dbReference type="ARBA" id="ARBA00023098"/>
    </source>
</evidence>
<keyword evidence="2" id="KW-0444">Lipid biosynthesis</keyword>
<evidence type="ECO:0000256" key="2">
    <source>
        <dbReference type="ARBA" id="ARBA00022516"/>
    </source>
</evidence>
<keyword evidence="6" id="KW-0443">Lipid metabolism</keyword>
<dbReference type="GO" id="GO:0031210">
    <property type="term" value="F:phosphatidylcholine binding"/>
    <property type="evidence" value="ECO:0007669"/>
    <property type="project" value="TreeGrafter"/>
</dbReference>
<evidence type="ECO:0000256" key="1">
    <source>
        <dbReference type="ARBA" id="ARBA00010101"/>
    </source>
</evidence>
<keyword evidence="7" id="KW-0594">Phospholipid biosynthesis</keyword>
<feature type="region of interest" description="Disordered" evidence="12">
    <location>
        <begin position="1"/>
        <end position="142"/>
    </location>
</feature>
<keyword evidence="4 14" id="KW-0808">Transferase</keyword>
<evidence type="ECO:0000313" key="14">
    <source>
        <dbReference type="EMBL" id="OAA66585.1"/>
    </source>
</evidence>
<feature type="compositionally biased region" description="Basic and acidic residues" evidence="12">
    <location>
        <begin position="55"/>
        <end position="65"/>
    </location>
</feature>
<feature type="region of interest" description="Disordered" evidence="12">
    <location>
        <begin position="430"/>
        <end position="500"/>
    </location>
</feature>
<sequence length="500" mass="54598">MTSPSSGKRKRTDAAPVPPADHAIPSDPNHSNHDDGASHHDDQTVNEPSPSFAHLYDRDNQDQPPHHHRHTHHNKSAKLPPSKRQRTGAGDKGQQASDDEDEDNDNGSGHHHTNGKATESMPPPPIGKLTDPAGYKTNPPPVGRPVRVYADGVFDLFHLGHMRQLEQAKKAFPDVHLIVGVTGDEETHKRKGLTVLSGKERAETLRHCKWVDEVIENCPWIVTPQFLEAHEIDYVAHDDLPYGADEGDDIYQPIKAAGKFLVTQRTEGVSTTGIITKIVRDYEKYIARQLKRGTSRQELNVSWLKKNELELKRHVQDLRDNIRANWTTTGQELSKELRQFWPSSRPQSPAPRPSLNLTSPSTSYFAANDAPASSPTSPSGATTGGVHNASTSNLHAPSIAAAPKSPGGNANDFVAGYALGLIGGVRSWMTKSRRRTWDSQSRHVSDDESEESEDKHQSANGLGDSNGAGSGHGKAPSTKGRNGNSRVSSSSDLRRALRAS</sequence>
<evidence type="ECO:0000256" key="4">
    <source>
        <dbReference type="ARBA" id="ARBA00022679"/>
    </source>
</evidence>
<keyword evidence="5 14" id="KW-0548">Nucleotidyltransferase</keyword>
<dbReference type="EMBL" id="AZHD01000002">
    <property type="protein sequence ID" value="OAA66585.1"/>
    <property type="molecule type" value="Genomic_DNA"/>
</dbReference>
<dbReference type="GO" id="GO:0004105">
    <property type="term" value="F:choline-phosphate cytidylyltransferase activity"/>
    <property type="evidence" value="ECO:0007669"/>
    <property type="project" value="UniProtKB-EC"/>
</dbReference>
<dbReference type="OrthoDB" id="17102at2759"/>
<reference evidence="14 15" key="1">
    <citation type="journal article" date="2016" name="Genome Biol. Evol.">
        <title>Divergent and convergent evolution of fungal pathogenicity.</title>
        <authorList>
            <person name="Shang Y."/>
            <person name="Xiao G."/>
            <person name="Zheng P."/>
            <person name="Cen K."/>
            <person name="Zhan S."/>
            <person name="Wang C."/>
        </authorList>
    </citation>
    <scope>NUCLEOTIDE SEQUENCE [LARGE SCALE GENOMIC DNA]</scope>
    <source>
        <strain evidence="14 15">RCEF 264</strain>
    </source>
</reference>
<evidence type="ECO:0000256" key="5">
    <source>
        <dbReference type="ARBA" id="ARBA00022695"/>
    </source>
</evidence>
<protein>
    <recommendedName>
        <fullName evidence="9">choline-phosphate cytidylyltransferase</fullName>
        <ecNumber evidence="9">2.7.7.15</ecNumber>
    </recommendedName>
    <alternativeName>
        <fullName evidence="10">CTP:phosphocholine cytidylyltransferase</fullName>
    </alternativeName>
    <alternativeName>
        <fullName evidence="11">Phosphorylcholine transferase</fullName>
    </alternativeName>
</protein>
<feature type="domain" description="Cytidyltransferase-like" evidence="13">
    <location>
        <begin position="149"/>
        <end position="276"/>
    </location>
</feature>
<dbReference type="Gene3D" id="3.40.50.620">
    <property type="entry name" value="HUPs"/>
    <property type="match status" value="1"/>
</dbReference>
<name>A0A167YQU0_9HYPO</name>
<feature type="compositionally biased region" description="Polar residues" evidence="12">
    <location>
        <begin position="355"/>
        <end position="365"/>
    </location>
</feature>
<comment type="similarity">
    <text evidence="1">Belongs to the cytidylyltransferase family.</text>
</comment>
<feature type="region of interest" description="Disordered" evidence="12">
    <location>
        <begin position="341"/>
        <end position="391"/>
    </location>
</feature>
<feature type="compositionally biased region" description="Low complexity" evidence="12">
    <location>
        <begin position="480"/>
        <end position="491"/>
    </location>
</feature>
<dbReference type="InterPro" id="IPR014729">
    <property type="entry name" value="Rossmann-like_a/b/a_fold"/>
</dbReference>
<feature type="compositionally biased region" description="Basic and acidic residues" evidence="12">
    <location>
        <begin position="30"/>
        <end position="43"/>
    </location>
</feature>
<keyword evidence="8" id="KW-1208">Phospholipid metabolism</keyword>
<keyword evidence="3" id="KW-0597">Phosphoprotein</keyword>
<evidence type="ECO:0000256" key="11">
    <source>
        <dbReference type="ARBA" id="ARBA00080967"/>
    </source>
</evidence>
<evidence type="ECO:0000256" key="10">
    <source>
        <dbReference type="ARBA" id="ARBA00076205"/>
    </source>
</evidence>
<proteinExistence type="inferred from homology"/>
<comment type="caution">
    <text evidence="14">The sequence shown here is derived from an EMBL/GenBank/DDBJ whole genome shotgun (WGS) entry which is preliminary data.</text>
</comment>
<dbReference type="Proteomes" id="UP000076874">
    <property type="component" value="Unassembled WGS sequence"/>
</dbReference>
<evidence type="ECO:0000256" key="12">
    <source>
        <dbReference type="SAM" id="MobiDB-lite"/>
    </source>
</evidence>